<keyword evidence="6" id="KW-1185">Reference proteome</keyword>
<protein>
    <submittedName>
        <fullName evidence="5">2-aminoethylphosphonate-pyruvate transaminase</fullName>
    </submittedName>
</protein>
<keyword evidence="4" id="KW-0663">Pyridoxal phosphate</keyword>
<evidence type="ECO:0000256" key="1">
    <source>
        <dbReference type="ARBA" id="ARBA00001933"/>
    </source>
</evidence>
<dbReference type="InterPro" id="IPR015424">
    <property type="entry name" value="PyrdxlP-dep_Trfase"/>
</dbReference>
<evidence type="ECO:0000256" key="4">
    <source>
        <dbReference type="ARBA" id="ARBA00022898"/>
    </source>
</evidence>
<sequence>MPDQSPTLLAHITQQNSVKALFTAGPASLLEENLRGLRPCFGRGDEDYQQVEQAVLDALKQMSGHAQIARLQGSASLALEIASLNFLFGKVLVIDSGYYAQRLVSFAEAAQRLGHVGSVIVANWQDLANIEGKFDWIVACYTETSIGLKLPIHELRALADRAGAQLFLDATASIGLESAHEQADVIAYSSCKGLFGLTGAAFIAFNQLPTQTVDGFYLDLHTHLERRMTGPYHAIASLYEVLPQHHDLREAVFTNKAMMLQKFSGFDTHPASHQPALCTWVDARIGSHDPRAVLYAPRGISRGSVVCHLGEAHLGKAARGEILNMLEVLA</sequence>
<evidence type="ECO:0000313" key="5">
    <source>
        <dbReference type="EMBL" id="SDK12965.1"/>
    </source>
</evidence>
<dbReference type="SUPFAM" id="SSF53383">
    <property type="entry name" value="PLP-dependent transferases"/>
    <property type="match status" value="1"/>
</dbReference>
<dbReference type="EMBL" id="FNFX01000001">
    <property type="protein sequence ID" value="SDK12965.1"/>
    <property type="molecule type" value="Genomic_DNA"/>
</dbReference>
<dbReference type="PANTHER" id="PTHR42778">
    <property type="entry name" value="2-AMINOETHYLPHOSPHONATE--PYRUVATE TRANSAMINASE"/>
    <property type="match status" value="1"/>
</dbReference>
<dbReference type="Proteomes" id="UP000198629">
    <property type="component" value="Unassembled WGS sequence"/>
</dbReference>
<keyword evidence="3" id="KW-0808">Transferase</keyword>
<dbReference type="InterPro" id="IPR015421">
    <property type="entry name" value="PyrdxlP-dep_Trfase_major"/>
</dbReference>
<comment type="cofactor">
    <cofactor evidence="1">
        <name>pyridoxal 5'-phosphate</name>
        <dbReference type="ChEBI" id="CHEBI:597326"/>
    </cofactor>
</comment>
<dbReference type="PANTHER" id="PTHR42778:SF1">
    <property type="entry name" value="2-AMINOETHYLPHOSPHONATE--PYRUVATE TRANSAMINASE"/>
    <property type="match status" value="1"/>
</dbReference>
<dbReference type="RefSeq" id="WP_091468584.1">
    <property type="nucleotide sequence ID" value="NZ_FNFX01000001.1"/>
</dbReference>
<evidence type="ECO:0000256" key="2">
    <source>
        <dbReference type="ARBA" id="ARBA00022576"/>
    </source>
</evidence>
<accession>A0A1G8ZEY1</accession>
<gene>
    <name evidence="5" type="ORF">SAMN05192566_0233</name>
</gene>
<keyword evidence="2" id="KW-0032">Aminotransferase</keyword>
<organism evidence="5 6">
    <name type="scientific">Methylophilus rhizosphaerae</name>
    <dbReference type="NCBI Taxonomy" id="492660"/>
    <lineage>
        <taxon>Bacteria</taxon>
        <taxon>Pseudomonadati</taxon>
        <taxon>Pseudomonadota</taxon>
        <taxon>Betaproteobacteria</taxon>
        <taxon>Nitrosomonadales</taxon>
        <taxon>Methylophilaceae</taxon>
        <taxon>Methylophilus</taxon>
    </lineage>
</organism>
<name>A0A1G8ZEY1_9PROT</name>
<dbReference type="Gene3D" id="3.40.640.10">
    <property type="entry name" value="Type I PLP-dependent aspartate aminotransferase-like (Major domain)"/>
    <property type="match status" value="1"/>
</dbReference>
<dbReference type="GO" id="GO:0008483">
    <property type="term" value="F:transaminase activity"/>
    <property type="evidence" value="ECO:0007669"/>
    <property type="project" value="UniProtKB-KW"/>
</dbReference>
<reference evidence="6" key="1">
    <citation type="submission" date="2016-10" db="EMBL/GenBank/DDBJ databases">
        <authorList>
            <person name="Varghese N."/>
            <person name="Submissions S."/>
        </authorList>
    </citation>
    <scope>NUCLEOTIDE SEQUENCE [LARGE SCALE GENOMIC DNA]</scope>
    <source>
        <strain evidence="6">CBMB127</strain>
    </source>
</reference>
<keyword evidence="5" id="KW-0670">Pyruvate</keyword>
<dbReference type="AlphaFoldDB" id="A0A1G8ZEY1"/>
<dbReference type="OrthoDB" id="9766472at2"/>
<dbReference type="STRING" id="492660.SAMN05192566_0233"/>
<proteinExistence type="predicted"/>
<evidence type="ECO:0000313" key="6">
    <source>
        <dbReference type="Proteomes" id="UP000198629"/>
    </source>
</evidence>
<evidence type="ECO:0000256" key="3">
    <source>
        <dbReference type="ARBA" id="ARBA00022679"/>
    </source>
</evidence>